<evidence type="ECO:0000313" key="2">
    <source>
        <dbReference type="EMBL" id="KUM56761.1"/>
    </source>
</evidence>
<proteinExistence type="predicted"/>
<gene>
    <name evidence="2" type="ORF">ACN42_g10444</name>
</gene>
<evidence type="ECO:0000313" key="3">
    <source>
        <dbReference type="Proteomes" id="UP000055045"/>
    </source>
</evidence>
<reference evidence="2 3" key="1">
    <citation type="submission" date="2015-10" db="EMBL/GenBank/DDBJ databases">
        <title>Genome sequencing of Penicillium freii.</title>
        <authorList>
            <person name="Nguyen H.D."/>
            <person name="Visagie C.M."/>
            <person name="Seifert K.A."/>
        </authorList>
    </citation>
    <scope>NUCLEOTIDE SEQUENCE [LARGE SCALE GENOMIC DNA]</scope>
    <source>
        <strain evidence="2 3">DAOM 242723</strain>
    </source>
</reference>
<dbReference type="EMBL" id="LLXE01000439">
    <property type="protein sequence ID" value="KUM56761.1"/>
    <property type="molecule type" value="Genomic_DNA"/>
</dbReference>
<feature type="region of interest" description="Disordered" evidence="1">
    <location>
        <begin position="1"/>
        <end position="29"/>
    </location>
</feature>
<keyword evidence="3" id="KW-1185">Reference proteome</keyword>
<dbReference type="Proteomes" id="UP000055045">
    <property type="component" value="Unassembled WGS sequence"/>
</dbReference>
<evidence type="ECO:0000256" key="1">
    <source>
        <dbReference type="SAM" id="MobiDB-lite"/>
    </source>
</evidence>
<organism evidence="2 3">
    <name type="scientific">Penicillium freii</name>
    <dbReference type="NCBI Taxonomy" id="48697"/>
    <lineage>
        <taxon>Eukaryota</taxon>
        <taxon>Fungi</taxon>
        <taxon>Dikarya</taxon>
        <taxon>Ascomycota</taxon>
        <taxon>Pezizomycotina</taxon>
        <taxon>Eurotiomycetes</taxon>
        <taxon>Eurotiomycetidae</taxon>
        <taxon>Eurotiales</taxon>
        <taxon>Aspergillaceae</taxon>
        <taxon>Penicillium</taxon>
    </lineage>
</organism>
<protein>
    <submittedName>
        <fullName evidence="2">Uncharacterized protein</fullName>
    </submittedName>
</protein>
<accession>A0A101MA11</accession>
<dbReference type="AlphaFoldDB" id="A0A101MA11"/>
<comment type="caution">
    <text evidence="2">The sequence shown here is derived from an EMBL/GenBank/DDBJ whole genome shotgun (WGS) entry which is preliminary data.</text>
</comment>
<name>A0A101MA11_PENFR</name>
<sequence length="74" mass="8537">MMLTNQRPNKKRKQKEKETSPGRLELPTSRLTVGRANQLRHGDLLWRNQQKIKLIACLFNKYVSVAQLVSASDC</sequence>